<proteinExistence type="predicted"/>
<name>A0A822Z0I0_NELNU</name>
<organism evidence="1 2">
    <name type="scientific">Nelumbo nucifera</name>
    <name type="common">Sacred lotus</name>
    <dbReference type="NCBI Taxonomy" id="4432"/>
    <lineage>
        <taxon>Eukaryota</taxon>
        <taxon>Viridiplantae</taxon>
        <taxon>Streptophyta</taxon>
        <taxon>Embryophyta</taxon>
        <taxon>Tracheophyta</taxon>
        <taxon>Spermatophyta</taxon>
        <taxon>Magnoliopsida</taxon>
        <taxon>Proteales</taxon>
        <taxon>Nelumbonaceae</taxon>
        <taxon>Nelumbo</taxon>
    </lineage>
</organism>
<gene>
    <name evidence="1" type="ORF">HUJ06_014207</name>
</gene>
<evidence type="ECO:0000313" key="2">
    <source>
        <dbReference type="Proteomes" id="UP000607653"/>
    </source>
</evidence>
<dbReference type="AlphaFoldDB" id="A0A822Z0I0"/>
<evidence type="ECO:0000313" key="1">
    <source>
        <dbReference type="EMBL" id="DAD39884.1"/>
    </source>
</evidence>
<comment type="caution">
    <text evidence="1">The sequence shown here is derived from an EMBL/GenBank/DDBJ whole genome shotgun (WGS) entry which is preliminary data.</text>
</comment>
<protein>
    <submittedName>
        <fullName evidence="1">Uncharacterized protein</fullName>
    </submittedName>
</protein>
<reference evidence="1 2" key="1">
    <citation type="journal article" date="2020" name="Mol. Biol. Evol.">
        <title>Distinct Expression and Methylation Patterns for Genes with Different Fates following a Single Whole-Genome Duplication in Flowering Plants.</title>
        <authorList>
            <person name="Shi T."/>
            <person name="Rahmani R.S."/>
            <person name="Gugger P.F."/>
            <person name="Wang M."/>
            <person name="Li H."/>
            <person name="Zhang Y."/>
            <person name="Li Z."/>
            <person name="Wang Q."/>
            <person name="Van de Peer Y."/>
            <person name="Marchal K."/>
            <person name="Chen J."/>
        </authorList>
    </citation>
    <scope>NUCLEOTIDE SEQUENCE [LARGE SCALE GENOMIC DNA]</scope>
    <source>
        <tissue evidence="1">Leaf</tissue>
    </source>
</reference>
<dbReference type="EMBL" id="DUZY01000005">
    <property type="protein sequence ID" value="DAD39884.1"/>
    <property type="molecule type" value="Genomic_DNA"/>
</dbReference>
<sequence length="84" mass="9385">MTNQFLPRQPLLSSMVNHGRRGYAPPSSSSDAPVRVMFECFQSTQPNQSLKGLRQHHFFSSAVYKAPPAGDLLCFLQLIANLSY</sequence>
<accession>A0A822Z0I0</accession>
<keyword evidence="2" id="KW-1185">Reference proteome</keyword>
<dbReference type="Proteomes" id="UP000607653">
    <property type="component" value="Unassembled WGS sequence"/>
</dbReference>